<dbReference type="SUPFAM" id="SSF50969">
    <property type="entry name" value="YVTN repeat-like/Quinoprotein amine dehydrogenase"/>
    <property type="match status" value="1"/>
</dbReference>
<keyword evidence="1" id="KW-0732">Signal</keyword>
<feature type="chain" id="PRO_5026828643" evidence="1">
    <location>
        <begin position="20"/>
        <end position="350"/>
    </location>
</feature>
<keyword evidence="3" id="KW-1185">Reference proteome</keyword>
<dbReference type="PIRSF" id="PIRSF028101">
    <property type="entry name" value="UCP028101"/>
    <property type="match status" value="1"/>
</dbReference>
<gene>
    <name evidence="2" type="ORF">HTY61_12320</name>
</gene>
<protein>
    <submittedName>
        <fullName evidence="2">DUF1513 domain-containing protein</fullName>
    </submittedName>
</protein>
<dbReference type="Pfam" id="PF07433">
    <property type="entry name" value="DUF1513"/>
    <property type="match status" value="1"/>
</dbReference>
<dbReference type="Proteomes" id="UP000509367">
    <property type="component" value="Chromosome"/>
</dbReference>
<evidence type="ECO:0000256" key="1">
    <source>
        <dbReference type="SAM" id="SignalP"/>
    </source>
</evidence>
<dbReference type="AlphaFoldDB" id="A0A6N1VE98"/>
<dbReference type="Gene3D" id="2.130.10.10">
    <property type="entry name" value="YVTN repeat-like/Quinoprotein amine dehydrogenase"/>
    <property type="match status" value="1"/>
</dbReference>
<dbReference type="EMBL" id="CP054836">
    <property type="protein sequence ID" value="QKV19184.1"/>
    <property type="molecule type" value="Genomic_DNA"/>
</dbReference>
<dbReference type="InterPro" id="IPR015943">
    <property type="entry name" value="WD40/YVTN_repeat-like_dom_sf"/>
</dbReference>
<dbReference type="InterPro" id="IPR008311">
    <property type="entry name" value="UCP028101"/>
</dbReference>
<sequence>MLKAAGGAFLTGLAPRAAAALANADAVYASAYFDGYTDYGIALFTEAGEIVHRYVLPGRGHDSVFDPTGRRLVTFARRPGTFAAVIDTAREDEPSVFHAPADRHFYGHGRFSADGRLLYATENDFDNARGVIGIYDATDGFRRIGEFDSGGIGPHDIVVLPGGRAMLVANGGLETHPDYGRTVLNVATMSPNLALVDLESTDIVAIHQLPPQMHKLSIRHLGMTAEGTVWFGAQNQGDVHELLPLAGSVSPDGSLRLLDLPGEYLRLMRGYIGSVAVNEKAGSVVFTSPQGNVALEVDRRTEEVCACHEIRDVCGAAPRGDGFLLSSGLGMLDGRKTSLAWDNHIVRRPA</sequence>
<reference evidence="2 3" key="1">
    <citation type="submission" date="2020-06" db="EMBL/GenBank/DDBJ databases">
        <title>Oricola thermophila sp. nov. isolated from a tidal sediments.</title>
        <authorList>
            <person name="Kwon K.K."/>
            <person name="Yang S.-H."/>
            <person name="Park M.-J."/>
        </authorList>
    </citation>
    <scope>NUCLEOTIDE SEQUENCE [LARGE SCALE GENOMIC DNA]</scope>
    <source>
        <strain evidence="2 3">MEBiC13590</strain>
    </source>
</reference>
<accession>A0A6N1VE98</accession>
<organism evidence="2 3">
    <name type="scientific">Oricola thermophila</name>
    <dbReference type="NCBI Taxonomy" id="2742145"/>
    <lineage>
        <taxon>Bacteria</taxon>
        <taxon>Pseudomonadati</taxon>
        <taxon>Pseudomonadota</taxon>
        <taxon>Alphaproteobacteria</taxon>
        <taxon>Hyphomicrobiales</taxon>
        <taxon>Ahrensiaceae</taxon>
        <taxon>Oricola</taxon>
    </lineage>
</organism>
<evidence type="ECO:0000313" key="2">
    <source>
        <dbReference type="EMBL" id="QKV19184.1"/>
    </source>
</evidence>
<dbReference type="RefSeq" id="WP_175277076.1">
    <property type="nucleotide sequence ID" value="NZ_CP054836.1"/>
</dbReference>
<dbReference type="KEGG" id="orm:HTY61_12320"/>
<dbReference type="InterPro" id="IPR011044">
    <property type="entry name" value="Quino_amine_DH_bsu"/>
</dbReference>
<feature type="signal peptide" evidence="1">
    <location>
        <begin position="1"/>
        <end position="19"/>
    </location>
</feature>
<name>A0A6N1VE98_9HYPH</name>
<evidence type="ECO:0000313" key="3">
    <source>
        <dbReference type="Proteomes" id="UP000509367"/>
    </source>
</evidence>
<proteinExistence type="predicted"/>